<dbReference type="EMBL" id="JAUSWV010000002">
    <property type="protein sequence ID" value="MDQ0584692.1"/>
    <property type="molecule type" value="Genomic_DNA"/>
</dbReference>
<gene>
    <name evidence="1" type="ORF">QF030_006870</name>
</gene>
<sequence>MAESAQPLDLITVGGTGIDLYPLCPDVPLTRTETFAVHQGNRRTGTTVGLLASG</sequence>
<organism evidence="1 2">
    <name type="scientific">Streptomyces rishiriensis</name>
    <dbReference type="NCBI Taxonomy" id="68264"/>
    <lineage>
        <taxon>Bacteria</taxon>
        <taxon>Bacillati</taxon>
        <taxon>Actinomycetota</taxon>
        <taxon>Actinomycetes</taxon>
        <taxon>Kitasatosporales</taxon>
        <taxon>Streptomycetaceae</taxon>
        <taxon>Streptomyces</taxon>
    </lineage>
</organism>
<dbReference type="RefSeq" id="WP_373428844.1">
    <property type="nucleotide sequence ID" value="NZ_JAUSWV010000002.1"/>
</dbReference>
<name>A0ABU0NZW3_STRRH</name>
<comment type="caution">
    <text evidence="1">The sequence shown here is derived from an EMBL/GenBank/DDBJ whole genome shotgun (WGS) entry which is preliminary data.</text>
</comment>
<proteinExistence type="predicted"/>
<evidence type="ECO:0000313" key="2">
    <source>
        <dbReference type="Proteomes" id="UP001230654"/>
    </source>
</evidence>
<keyword evidence="2" id="KW-1185">Reference proteome</keyword>
<dbReference type="Proteomes" id="UP001230654">
    <property type="component" value="Unassembled WGS sequence"/>
</dbReference>
<evidence type="ECO:0000313" key="1">
    <source>
        <dbReference type="EMBL" id="MDQ0584692.1"/>
    </source>
</evidence>
<accession>A0ABU0NZW3</accession>
<protein>
    <submittedName>
        <fullName evidence="1">Uncharacterized protein</fullName>
    </submittedName>
</protein>
<reference evidence="1 2" key="1">
    <citation type="submission" date="2023-07" db="EMBL/GenBank/DDBJ databases">
        <title>Comparative genomics of wheat-associated soil bacteria to identify genetic determinants of phenazine resistance.</title>
        <authorList>
            <person name="Mouncey N."/>
        </authorList>
    </citation>
    <scope>NUCLEOTIDE SEQUENCE [LARGE SCALE GENOMIC DNA]</scope>
    <source>
        <strain evidence="1 2">B2I6</strain>
    </source>
</reference>